<evidence type="ECO:0000313" key="1">
    <source>
        <dbReference type="EMBL" id="GIY75591.1"/>
    </source>
</evidence>
<dbReference type="AlphaFoldDB" id="A0AAV4VYP3"/>
<evidence type="ECO:0000313" key="2">
    <source>
        <dbReference type="Proteomes" id="UP001054837"/>
    </source>
</evidence>
<name>A0AAV4VYP3_9ARAC</name>
<proteinExistence type="predicted"/>
<keyword evidence="2" id="KW-1185">Reference proteome</keyword>
<protein>
    <submittedName>
        <fullName evidence="1">Uncharacterized protein</fullName>
    </submittedName>
</protein>
<reference evidence="1 2" key="1">
    <citation type="submission" date="2021-06" db="EMBL/GenBank/DDBJ databases">
        <title>Caerostris darwini draft genome.</title>
        <authorList>
            <person name="Kono N."/>
            <person name="Arakawa K."/>
        </authorList>
    </citation>
    <scope>NUCLEOTIDE SEQUENCE [LARGE SCALE GENOMIC DNA]</scope>
</reference>
<comment type="caution">
    <text evidence="1">The sequence shown here is derived from an EMBL/GenBank/DDBJ whole genome shotgun (WGS) entry which is preliminary data.</text>
</comment>
<sequence length="85" mass="9548">MPCPAVGQERQPDFPHFCQQPDICSLQLAFSSGLHCLRKQLLLTFLLNAGSDMDEHHFIHSLYSSIQILCITVIRRAPRGGGWQA</sequence>
<organism evidence="1 2">
    <name type="scientific">Caerostris darwini</name>
    <dbReference type="NCBI Taxonomy" id="1538125"/>
    <lineage>
        <taxon>Eukaryota</taxon>
        <taxon>Metazoa</taxon>
        <taxon>Ecdysozoa</taxon>
        <taxon>Arthropoda</taxon>
        <taxon>Chelicerata</taxon>
        <taxon>Arachnida</taxon>
        <taxon>Araneae</taxon>
        <taxon>Araneomorphae</taxon>
        <taxon>Entelegynae</taxon>
        <taxon>Araneoidea</taxon>
        <taxon>Araneidae</taxon>
        <taxon>Caerostris</taxon>
    </lineage>
</organism>
<gene>
    <name evidence="1" type="ORF">CDAR_175371</name>
</gene>
<dbReference type="Proteomes" id="UP001054837">
    <property type="component" value="Unassembled WGS sequence"/>
</dbReference>
<dbReference type="EMBL" id="BPLQ01013878">
    <property type="protein sequence ID" value="GIY75591.1"/>
    <property type="molecule type" value="Genomic_DNA"/>
</dbReference>
<accession>A0AAV4VYP3</accession>